<proteinExistence type="predicted"/>
<dbReference type="InterPro" id="IPR027417">
    <property type="entry name" value="P-loop_NTPase"/>
</dbReference>
<dbReference type="InterPro" id="IPR012337">
    <property type="entry name" value="RNaseH-like_sf"/>
</dbReference>
<gene>
    <name evidence="2" type="ORF">WG616_02285</name>
</gene>
<sequence>MENFYLNQMTFEQENIVKAVQKHNLIVQAYAGSGKTTTILHIAKNYPNLKILILTYNKRLQNETKTKLEYLKITNSEIYTIHGFASKVFKKIINDDQKMIKSLENVTEITNFNYDLIIVDEAQDLNKEYLELISVISKKNCVQDYRIIFFGDKFQTIYQYLGSSSKFFLSADEIFKNNFSWKTMSLTTSFRLSQNISDFVNNYMFGKQLIVANPKVDSTINYQLVSIDDNESIASEIIKCAKKYGPQNVFVIAPSVRGLKSPIRNIANLVSEYSDFLIHISKKDDDELNEDEIKNKIVFCSFHQTKGLERDAVFLFNFDDSYFMYNNKGGDRKEFSNIYYVALTRAKKVLNIFHNDNYDFLDFLKNQDNLVKTFLPNLNLKAFKEIVLKDEAFDSYEKAVTQLIRNISPSLLFKIDKMIEKSVINETEDIIKANSKIALKTDKGTEYTENVSAISGQAVVLKYALENSIVKDSTLQNMQLFLENNILYLNSKLFLTMKAQLLRMKKTEEFSVNKILQIANNWNSCLSNSLSDYQQVDRSKYDWMEEEEISKIKPRIQNYLNEQSLFELPLETKFLKSHNEEIKVIGSIDCVDFNSHSIVEFKFVDEIKVEYFLQLIVYKWLILHCNDSDLETWFKPKQIQQLRDFQLCLHNLKDNQKILLHLTNEKIDEIFKIIVDASKQINEEQEFLEFQKIDLQNMKKIQKINSETEKHSLKNNLLISDNKPSLLDKSKRVLIIDFETFTNHNLSAFSLACILIENNQIIAKKRWMFKPYRTMSENENIYFYIHRTTAAEFNDLPQFDYYWNSDIKPNFFDQASVVVAHNVPFDITRILCALVYYYKLEINNFNYADSLYIFKKENNLLSASLDNIAKIVNKNFIHHDPEEDALMTNEGFKYFFGGTNDFFASQNAKKYLKDFKQKYNKRIEEGKII</sequence>
<name>A0ABZ2RN37_9BACT</name>
<dbReference type="EMBL" id="CP148066">
    <property type="protein sequence ID" value="WXL28178.1"/>
    <property type="molecule type" value="Genomic_DNA"/>
</dbReference>
<dbReference type="InterPro" id="IPR000212">
    <property type="entry name" value="DNA_helicase_UvrD/REP"/>
</dbReference>
<dbReference type="InterPro" id="IPR013520">
    <property type="entry name" value="Ribonucl_H"/>
</dbReference>
<dbReference type="Pfam" id="PF00929">
    <property type="entry name" value="RNase_T"/>
    <property type="match status" value="1"/>
</dbReference>
<evidence type="ECO:0000259" key="1">
    <source>
        <dbReference type="PROSITE" id="PS51192"/>
    </source>
</evidence>
<dbReference type="Pfam" id="PF13245">
    <property type="entry name" value="AAA_19"/>
    <property type="match status" value="1"/>
</dbReference>
<dbReference type="PROSITE" id="PS51192">
    <property type="entry name" value="HELICASE_ATP_BIND_1"/>
    <property type="match status" value="1"/>
</dbReference>
<dbReference type="Gene3D" id="3.40.50.300">
    <property type="entry name" value="P-loop containing nucleotide triphosphate hydrolases"/>
    <property type="match status" value="2"/>
</dbReference>
<dbReference type="SUPFAM" id="SSF52540">
    <property type="entry name" value="P-loop containing nucleoside triphosphate hydrolases"/>
    <property type="match status" value="1"/>
</dbReference>
<keyword evidence="3" id="KW-1185">Reference proteome</keyword>
<feature type="domain" description="Helicase ATP-binding" evidence="1">
    <location>
        <begin position="16"/>
        <end position="171"/>
    </location>
</feature>
<reference evidence="2" key="1">
    <citation type="submission" date="2024-03" db="EMBL/GenBank/DDBJ databases">
        <title>Complete genome sequence of Mycoplasma gypis type strain B1/T1.</title>
        <authorList>
            <person name="Spergser J."/>
        </authorList>
    </citation>
    <scope>NUCLEOTIDE SEQUENCE [LARGE SCALE GENOMIC DNA]</scope>
    <source>
        <strain evidence="2">B1/T1</strain>
    </source>
</reference>
<protein>
    <submittedName>
        <fullName evidence="2">AAA family ATPase</fullName>
    </submittedName>
</protein>
<dbReference type="InterPro" id="IPR014001">
    <property type="entry name" value="Helicase_ATP-bd"/>
</dbReference>
<accession>A0ABZ2RN37</accession>
<dbReference type="InterPro" id="IPR036397">
    <property type="entry name" value="RNaseH_sf"/>
</dbReference>
<dbReference type="PANTHER" id="PTHR11070:SF2">
    <property type="entry name" value="ATP-DEPENDENT DNA HELICASE SRS2"/>
    <property type="match status" value="1"/>
</dbReference>
<dbReference type="RefSeq" id="WP_205498320.1">
    <property type="nucleotide sequence ID" value="NZ_CP148066.1"/>
</dbReference>
<dbReference type="Gene3D" id="3.30.420.10">
    <property type="entry name" value="Ribonuclease H-like superfamily/Ribonuclease H"/>
    <property type="match status" value="1"/>
</dbReference>
<dbReference type="Proteomes" id="UP001460679">
    <property type="component" value="Chromosome"/>
</dbReference>
<evidence type="ECO:0000313" key="3">
    <source>
        <dbReference type="Proteomes" id="UP001460679"/>
    </source>
</evidence>
<dbReference type="SUPFAM" id="SSF53098">
    <property type="entry name" value="Ribonuclease H-like"/>
    <property type="match status" value="1"/>
</dbReference>
<dbReference type="PANTHER" id="PTHR11070">
    <property type="entry name" value="UVRD / RECB / PCRA DNA HELICASE FAMILY MEMBER"/>
    <property type="match status" value="1"/>
</dbReference>
<evidence type="ECO:0000313" key="2">
    <source>
        <dbReference type="EMBL" id="WXL28178.1"/>
    </source>
</evidence>
<organism evidence="2 3">
    <name type="scientific">[Mycoplasma] gypis</name>
    <dbReference type="NCBI Taxonomy" id="92404"/>
    <lineage>
        <taxon>Bacteria</taxon>
        <taxon>Bacillati</taxon>
        <taxon>Mycoplasmatota</taxon>
        <taxon>Mycoplasmoidales</taxon>
        <taxon>Metamycoplasmataceae</taxon>
        <taxon>Metamycoplasma</taxon>
    </lineage>
</organism>